<evidence type="ECO:0000259" key="1">
    <source>
        <dbReference type="SMART" id="SM00824"/>
    </source>
</evidence>
<comment type="caution">
    <text evidence="2">The sequence shown here is derived from an EMBL/GenBank/DDBJ whole genome shotgun (WGS) entry which is preliminary data.</text>
</comment>
<dbReference type="Pfam" id="PF00975">
    <property type="entry name" value="Thioesterase"/>
    <property type="match status" value="1"/>
</dbReference>
<keyword evidence="3" id="KW-1185">Reference proteome</keyword>
<feature type="domain" description="Thioesterase TesA-like" evidence="1">
    <location>
        <begin position="6"/>
        <end position="230"/>
    </location>
</feature>
<proteinExistence type="predicted"/>
<reference evidence="3" key="1">
    <citation type="journal article" date="2019" name="Int. J. Syst. Evol. Microbiol.">
        <title>The Global Catalogue of Microorganisms (GCM) 10K type strain sequencing project: providing services to taxonomists for standard genome sequencing and annotation.</title>
        <authorList>
            <consortium name="The Broad Institute Genomics Platform"/>
            <consortium name="The Broad Institute Genome Sequencing Center for Infectious Disease"/>
            <person name="Wu L."/>
            <person name="Ma J."/>
        </authorList>
    </citation>
    <scope>NUCLEOTIDE SEQUENCE [LARGE SCALE GENOMIC DNA]</scope>
    <source>
        <strain evidence="3">CECT 7069</strain>
    </source>
</reference>
<protein>
    <submittedName>
        <fullName evidence="2">Thioesterase domain-containing protein</fullName>
    </submittedName>
</protein>
<sequence length="249" mass="27220">MRVLLFPGITGEDRLFADTMALAFPHDETETVRYPGIIAPSVELMDLSTAADRIASRITAAAAPEPMLLVGYSYGGNLAFEVAHRLIARGGRITRLILVDPALPNTAFRLHGNEPAQDLAGEPVPSGLYAVRPVRIALSLVGFLLPSRLRRKLTRRILYDLRVHARRRWVPQPIAAPVLHIVSAQLAPAVSEGWMRLCPLIRQVVVPDSHIDILRLPGRTDVANVIRMELDALGVDCLEAPALLDSAGF</sequence>
<dbReference type="SUPFAM" id="SSF53474">
    <property type="entry name" value="alpha/beta-Hydrolases"/>
    <property type="match status" value="1"/>
</dbReference>
<dbReference type="InterPro" id="IPR001031">
    <property type="entry name" value="Thioesterase"/>
</dbReference>
<dbReference type="Proteomes" id="UP001224644">
    <property type="component" value="Unassembled WGS sequence"/>
</dbReference>
<dbReference type="InterPro" id="IPR029058">
    <property type="entry name" value="AB_hydrolase_fold"/>
</dbReference>
<dbReference type="EMBL" id="JAUFPX010000017">
    <property type="protein sequence ID" value="MDN3592261.1"/>
    <property type="molecule type" value="Genomic_DNA"/>
</dbReference>
<dbReference type="InterPro" id="IPR020802">
    <property type="entry name" value="TesA-like"/>
</dbReference>
<name>A0ABT8BJJ2_9HYPH</name>
<dbReference type="Gene3D" id="3.40.50.1820">
    <property type="entry name" value="alpha/beta hydrolase"/>
    <property type="match status" value="1"/>
</dbReference>
<organism evidence="2 3">
    <name type="scientific">Methylobacterium adhaesivum</name>
    <dbReference type="NCBI Taxonomy" id="333297"/>
    <lineage>
        <taxon>Bacteria</taxon>
        <taxon>Pseudomonadati</taxon>
        <taxon>Pseudomonadota</taxon>
        <taxon>Alphaproteobacteria</taxon>
        <taxon>Hyphomicrobiales</taxon>
        <taxon>Methylobacteriaceae</taxon>
        <taxon>Methylobacterium</taxon>
    </lineage>
</organism>
<accession>A0ABT8BJJ2</accession>
<dbReference type="RefSeq" id="WP_238226713.1">
    <property type="nucleotide sequence ID" value="NZ_BPQD01000020.1"/>
</dbReference>
<dbReference type="SMART" id="SM00824">
    <property type="entry name" value="PKS_TE"/>
    <property type="match status" value="1"/>
</dbReference>
<gene>
    <name evidence="2" type="ORF">QWZ12_16835</name>
</gene>
<evidence type="ECO:0000313" key="2">
    <source>
        <dbReference type="EMBL" id="MDN3592261.1"/>
    </source>
</evidence>
<evidence type="ECO:0000313" key="3">
    <source>
        <dbReference type="Proteomes" id="UP001224644"/>
    </source>
</evidence>